<dbReference type="GO" id="GO:0039694">
    <property type="term" value="P:viral RNA genome replication"/>
    <property type="evidence" value="ECO:0007669"/>
    <property type="project" value="InterPro"/>
</dbReference>
<gene>
    <name evidence="11" type="ORF">H1BulkLitter6453_000001</name>
</gene>
<dbReference type="InterPro" id="IPR007096">
    <property type="entry name" value="RNA-dir_Rpol_cat_phage"/>
</dbReference>
<dbReference type="Pfam" id="PF03431">
    <property type="entry name" value="RNA_replicase_B"/>
    <property type="match status" value="1"/>
</dbReference>
<reference evidence="11" key="1">
    <citation type="submission" date="2019-05" db="EMBL/GenBank/DDBJ databases">
        <title>Metatranscriptomic reconstruction reveals RNA viruses with the potential to shape carbon cycling in soil.</title>
        <authorList>
            <person name="Starr E.P."/>
            <person name="Nuccio E."/>
            <person name="Pett-Ridge J."/>
            <person name="Banfield J.F."/>
            <person name="Firestone M.K."/>
        </authorList>
    </citation>
    <scope>NUCLEOTIDE SEQUENCE</scope>
    <source>
        <strain evidence="11">H1_Bulk_Litter_6_scaffold_453</strain>
    </source>
</reference>
<dbReference type="GO" id="GO:0046872">
    <property type="term" value="F:metal ion binding"/>
    <property type="evidence" value="ECO:0007669"/>
    <property type="project" value="UniProtKB-KW"/>
</dbReference>
<keyword evidence="9" id="KW-0460">Magnesium</keyword>
<evidence type="ECO:0000313" key="11">
    <source>
        <dbReference type="EMBL" id="QDH89307.1"/>
    </source>
</evidence>
<evidence type="ECO:0000259" key="10">
    <source>
        <dbReference type="PROSITE" id="PS50522"/>
    </source>
</evidence>
<feature type="binding site" evidence="9">
    <location>
        <position position="462"/>
    </location>
    <ligand>
        <name>Mg(2+)</name>
        <dbReference type="ChEBI" id="CHEBI:18420"/>
        <label>2</label>
    </ligand>
</feature>
<keyword evidence="9" id="KW-0479">Metal-binding</keyword>
<dbReference type="GO" id="GO:0003968">
    <property type="term" value="F:RNA-directed RNA polymerase activity"/>
    <property type="evidence" value="ECO:0007669"/>
    <property type="project" value="UniProtKB-KW"/>
</dbReference>
<evidence type="ECO:0000256" key="1">
    <source>
        <dbReference type="ARBA" id="ARBA00012494"/>
    </source>
</evidence>
<evidence type="ECO:0000256" key="9">
    <source>
        <dbReference type="PIRSR" id="PIRSR605093-1"/>
    </source>
</evidence>
<sequence length="657" mass="74513">MTKSYVGYFLEVYSALMKDCAVTFPSDRRDFDRDMSRISLLAHQRGLGFFTLDLPAIGKVLDRSLANGYLHLDSSPHCRRVSRSVKVPRIFRGLWLRVFEPTCELRAHPDVNAILFLRQILYLAKKVKHPCSRDRVYDSVREFYQVDKNLRDSTIRWDLDDPDFSGRRLSLTDSTVQIANVPLSNFWGAEDNAVPREFIPALDAIQRSADIVFGTLGSFNADEGFAKHGPGAVSDLRRDESKYDFPYWPEKLSRVFPIDQWAYFSHSSWVDNLLGLSRKHMPSGHEPPSKLIEVPKTQKAPRLIAAEPTAHQYCQQNVRSWIERRASQTFLKYSISFRDQRPSGRLALEASHSQSHWTIDLSSASDCVSTWLVERMLRSNVSLLDAIHSTRTRWIHNRIDTLSPAFYKLKKVSTQGSAITFPLQTVLYATIVYGATLHSRNIPITIRNLTRVAKEVRIYGDDMIVPADSGEIVSQCLGYLGFKVNDSKTFGTGKFRESCGVEGYDGYDVTPAYILSMPSPLGPESIVSCTEVSNNFHLKGFWHTAQALKWICERIPIARAPVVGHGSGQHGWTSFCGNELSGFKTRWNMNLHRDEILAPRLTTKCSITPTHGNASLFQYFTEKPSPYLPWEAGIRGRPATYLRRGWVSTGDYVLIGR</sequence>
<comment type="catalytic activity">
    <reaction evidence="8">
        <text>RNA(n) + a ribonucleoside 5'-triphosphate = RNA(n+1) + diphosphate</text>
        <dbReference type="Rhea" id="RHEA:21248"/>
        <dbReference type="Rhea" id="RHEA-COMP:14527"/>
        <dbReference type="Rhea" id="RHEA-COMP:17342"/>
        <dbReference type="ChEBI" id="CHEBI:33019"/>
        <dbReference type="ChEBI" id="CHEBI:61557"/>
        <dbReference type="ChEBI" id="CHEBI:140395"/>
        <dbReference type="EC" id="2.7.7.48"/>
    </reaction>
</comment>
<evidence type="ECO:0000256" key="7">
    <source>
        <dbReference type="ARBA" id="ARBA00030248"/>
    </source>
</evidence>
<comment type="cofactor">
    <cofactor evidence="9">
        <name>Mg(2+)</name>
        <dbReference type="ChEBI" id="CHEBI:18420"/>
    </cofactor>
    <text evidence="9">Binds 2 Mg(2+) per subunit.</text>
</comment>
<dbReference type="InterPro" id="IPR043502">
    <property type="entry name" value="DNA/RNA_pol_sf"/>
</dbReference>
<proteinExistence type="predicted"/>
<keyword evidence="5" id="KW-0547">Nucleotide-binding</keyword>
<keyword evidence="2 11" id="KW-0696">RNA-directed RNA polymerase</keyword>
<dbReference type="PROSITE" id="PS50522">
    <property type="entry name" value="RDRP_PHAGE"/>
    <property type="match status" value="1"/>
</dbReference>
<evidence type="ECO:0000256" key="4">
    <source>
        <dbReference type="ARBA" id="ARBA00022695"/>
    </source>
</evidence>
<feature type="domain" description="RdRp catalytic" evidence="10">
    <location>
        <begin position="345"/>
        <end position="493"/>
    </location>
</feature>
<keyword evidence="3" id="KW-0808">Transferase</keyword>
<organism evidence="11">
    <name type="scientific">Leviviridae sp</name>
    <dbReference type="NCBI Taxonomy" id="2027243"/>
    <lineage>
        <taxon>Viruses</taxon>
        <taxon>Riboviria</taxon>
        <taxon>Orthornavirae</taxon>
        <taxon>Lenarviricota</taxon>
        <taxon>Leviviricetes</taxon>
        <taxon>Norzivirales</taxon>
        <taxon>Fiersviridae</taxon>
    </lineage>
</organism>
<evidence type="ECO:0000256" key="3">
    <source>
        <dbReference type="ARBA" id="ARBA00022679"/>
    </source>
</evidence>
<keyword evidence="4" id="KW-0548">Nucleotidyltransferase</keyword>
<dbReference type="InterPro" id="IPR005093">
    <property type="entry name" value="RNArep_beta"/>
</dbReference>
<evidence type="ECO:0000256" key="8">
    <source>
        <dbReference type="ARBA" id="ARBA00048744"/>
    </source>
</evidence>
<dbReference type="GO" id="GO:0000166">
    <property type="term" value="F:nucleotide binding"/>
    <property type="evidence" value="ECO:0007669"/>
    <property type="project" value="UniProtKB-KW"/>
</dbReference>
<dbReference type="EMBL" id="MN034746">
    <property type="protein sequence ID" value="QDH89307.1"/>
    <property type="molecule type" value="Genomic_RNA"/>
</dbReference>
<accession>A0A514D6U8</accession>
<protein>
    <recommendedName>
        <fullName evidence="1">RNA-directed RNA polymerase</fullName>
        <ecNumber evidence="1">2.7.7.48</ecNumber>
    </recommendedName>
    <alternativeName>
        <fullName evidence="7">RNA replicase beta chain</fullName>
    </alternativeName>
</protein>
<evidence type="ECO:0000256" key="6">
    <source>
        <dbReference type="ARBA" id="ARBA00022953"/>
    </source>
</evidence>
<dbReference type="EC" id="2.7.7.48" evidence="1"/>
<name>A0A514D6U8_9VIRU</name>
<feature type="binding site" evidence="9">
    <location>
        <position position="360"/>
    </location>
    <ligand>
        <name>Mg(2+)</name>
        <dbReference type="ChEBI" id="CHEBI:18420"/>
        <label>2</label>
    </ligand>
</feature>
<keyword evidence="6" id="KW-0693">Viral RNA replication</keyword>
<evidence type="ECO:0000256" key="2">
    <source>
        <dbReference type="ARBA" id="ARBA00022484"/>
    </source>
</evidence>
<dbReference type="SUPFAM" id="SSF56672">
    <property type="entry name" value="DNA/RNA polymerases"/>
    <property type="match status" value="1"/>
</dbReference>
<evidence type="ECO:0000256" key="5">
    <source>
        <dbReference type="ARBA" id="ARBA00022741"/>
    </source>
</evidence>
<feature type="binding site" evidence="9">
    <location>
        <position position="461"/>
    </location>
    <ligand>
        <name>Mg(2+)</name>
        <dbReference type="ChEBI" id="CHEBI:18420"/>
        <label>2</label>
    </ligand>
</feature>